<proteinExistence type="inferred from homology"/>
<keyword evidence="10" id="KW-1185">Reference proteome</keyword>
<accession>A0ABQ6MMP7</accession>
<feature type="transmembrane region" description="Helical" evidence="6">
    <location>
        <begin position="72"/>
        <end position="95"/>
    </location>
</feature>
<feature type="transmembrane region" description="Helical" evidence="6">
    <location>
        <begin position="395"/>
        <end position="414"/>
    </location>
</feature>
<dbReference type="SUPFAM" id="SSF103473">
    <property type="entry name" value="MFS general substrate transporter"/>
    <property type="match status" value="1"/>
</dbReference>
<feature type="chain" id="PRO_5045597505" description="Major facilitator superfamily associated domain-containing protein" evidence="7">
    <location>
        <begin position="22"/>
        <end position="440"/>
    </location>
</feature>
<evidence type="ECO:0000313" key="10">
    <source>
        <dbReference type="Proteomes" id="UP001165060"/>
    </source>
</evidence>
<keyword evidence="3 6" id="KW-0812">Transmembrane</keyword>
<comment type="caution">
    <text evidence="9">The sequence shown here is derived from an EMBL/GenBank/DDBJ whole genome shotgun (WGS) entry which is preliminary data.</text>
</comment>
<evidence type="ECO:0000256" key="6">
    <source>
        <dbReference type="SAM" id="Phobius"/>
    </source>
</evidence>
<protein>
    <recommendedName>
        <fullName evidence="8">Major facilitator superfamily associated domain-containing protein</fullName>
    </recommendedName>
</protein>
<dbReference type="InterPro" id="IPR036259">
    <property type="entry name" value="MFS_trans_sf"/>
</dbReference>
<keyword evidence="5 6" id="KW-0472">Membrane</keyword>
<name>A0ABQ6MMP7_9STRA</name>
<comment type="subcellular location">
    <subcellularLocation>
        <location evidence="1">Membrane</location>
        <topology evidence="1">Multi-pass membrane protein</topology>
    </subcellularLocation>
</comment>
<feature type="transmembrane region" description="Helical" evidence="6">
    <location>
        <begin position="40"/>
        <end position="60"/>
    </location>
</feature>
<dbReference type="Gene3D" id="1.20.1250.20">
    <property type="entry name" value="MFS general substrate transporter like domains"/>
    <property type="match status" value="2"/>
</dbReference>
<dbReference type="PANTHER" id="PTHR16172">
    <property type="entry name" value="MAJOR FACILITATOR SUPERFAMILY DOMAIN-CONTAINING PROTEIN 6-LIKE"/>
    <property type="match status" value="1"/>
</dbReference>
<comment type="similarity">
    <text evidence="2">Belongs to the major facilitator superfamily. MFSD6 family.</text>
</comment>
<dbReference type="Proteomes" id="UP001165060">
    <property type="component" value="Unassembled WGS sequence"/>
</dbReference>
<dbReference type="Pfam" id="PF12832">
    <property type="entry name" value="MFS_1_like"/>
    <property type="match status" value="1"/>
</dbReference>
<dbReference type="PANTHER" id="PTHR16172:SF41">
    <property type="entry name" value="MAJOR FACILITATOR SUPERFAMILY DOMAIN-CONTAINING PROTEIN 6-LIKE"/>
    <property type="match status" value="1"/>
</dbReference>
<dbReference type="InterPro" id="IPR024989">
    <property type="entry name" value="MFS_assoc_dom"/>
</dbReference>
<feature type="transmembrane region" description="Helical" evidence="6">
    <location>
        <begin position="367"/>
        <end position="389"/>
    </location>
</feature>
<feature type="signal peptide" evidence="7">
    <location>
        <begin position="1"/>
        <end position="21"/>
    </location>
</feature>
<evidence type="ECO:0000256" key="1">
    <source>
        <dbReference type="ARBA" id="ARBA00004141"/>
    </source>
</evidence>
<evidence type="ECO:0000256" key="4">
    <source>
        <dbReference type="ARBA" id="ARBA00022989"/>
    </source>
</evidence>
<feature type="transmembrane region" description="Helical" evidence="6">
    <location>
        <begin position="162"/>
        <end position="180"/>
    </location>
</feature>
<evidence type="ECO:0000256" key="3">
    <source>
        <dbReference type="ARBA" id="ARBA00022692"/>
    </source>
</evidence>
<feature type="transmembrane region" description="Helical" evidence="6">
    <location>
        <begin position="265"/>
        <end position="288"/>
    </location>
</feature>
<sequence>MLSSPSSLFFCAFLLFSSTGGRFSSVIFPSLSPALGEPLPLSLFFVAPNLLSMACSPGLLQRYAASPPGRKPRLLCAALFCCAFFYALAFLPGAASPYLQALLRCLSCLALAVVSSLTDSLCVSYCKVHPEKGYGAHRLYGAVSWAVMNPLLGYLADRSGGWGATVPFAFAAALLTAFAGRSVILETTPAAPDYEAVLEEDAAQVDTDGFEHVTNPDIGAPPPPPPEQTPRRALLALTASPALFAFTLAAFSLAAGMSIVEALSFSFFSSALGASPTLEGFTVVVTVLFEIPLFHFADRLLARFGAAPLQCVAMLSYAARVVGYTLVPRPWMILLLEPLHGVTYALGKTSSVEFVRLNADGAVGQGVMNAITGGAGPVVGLLAAGVIGQALGEHAVYRCFGGFVGACLVGLYCAQRAGPGAGGKRRRSDVVEVEMAETTF</sequence>
<gene>
    <name evidence="9" type="ORF">TeGR_g1284</name>
</gene>
<evidence type="ECO:0000259" key="8">
    <source>
        <dbReference type="Pfam" id="PF12832"/>
    </source>
</evidence>
<dbReference type="EMBL" id="BRYB01001564">
    <property type="protein sequence ID" value="GMI28684.1"/>
    <property type="molecule type" value="Genomic_DNA"/>
</dbReference>
<keyword evidence="7" id="KW-0732">Signal</keyword>
<evidence type="ECO:0000256" key="7">
    <source>
        <dbReference type="SAM" id="SignalP"/>
    </source>
</evidence>
<evidence type="ECO:0000313" key="9">
    <source>
        <dbReference type="EMBL" id="GMI28684.1"/>
    </source>
</evidence>
<reference evidence="9 10" key="1">
    <citation type="journal article" date="2023" name="Commun. Biol.">
        <title>Genome analysis of Parmales, the sister group of diatoms, reveals the evolutionary specialization of diatoms from phago-mixotrophs to photoautotrophs.</title>
        <authorList>
            <person name="Ban H."/>
            <person name="Sato S."/>
            <person name="Yoshikawa S."/>
            <person name="Yamada K."/>
            <person name="Nakamura Y."/>
            <person name="Ichinomiya M."/>
            <person name="Sato N."/>
            <person name="Blanc-Mathieu R."/>
            <person name="Endo H."/>
            <person name="Kuwata A."/>
            <person name="Ogata H."/>
        </authorList>
    </citation>
    <scope>NUCLEOTIDE SEQUENCE [LARGE SCALE GENOMIC DNA]</scope>
</reference>
<organism evidence="9 10">
    <name type="scientific">Tetraparma gracilis</name>
    <dbReference type="NCBI Taxonomy" id="2962635"/>
    <lineage>
        <taxon>Eukaryota</taxon>
        <taxon>Sar</taxon>
        <taxon>Stramenopiles</taxon>
        <taxon>Ochrophyta</taxon>
        <taxon>Bolidophyceae</taxon>
        <taxon>Parmales</taxon>
        <taxon>Triparmaceae</taxon>
        <taxon>Tetraparma</taxon>
    </lineage>
</organism>
<feature type="transmembrane region" description="Helical" evidence="6">
    <location>
        <begin position="300"/>
        <end position="319"/>
    </location>
</feature>
<evidence type="ECO:0000256" key="2">
    <source>
        <dbReference type="ARBA" id="ARBA00005241"/>
    </source>
</evidence>
<dbReference type="InterPro" id="IPR051717">
    <property type="entry name" value="MFS_MFSD6"/>
</dbReference>
<feature type="domain" description="Major facilitator superfamily associated" evidence="8">
    <location>
        <begin position="71"/>
        <end position="398"/>
    </location>
</feature>
<evidence type="ECO:0000256" key="5">
    <source>
        <dbReference type="ARBA" id="ARBA00023136"/>
    </source>
</evidence>
<keyword evidence="4 6" id="KW-1133">Transmembrane helix</keyword>
<feature type="transmembrane region" description="Helical" evidence="6">
    <location>
        <begin position="234"/>
        <end position="259"/>
    </location>
</feature>